<gene>
    <name evidence="1" type="ordered locus">trd_1608</name>
</gene>
<keyword evidence="2" id="KW-1185">Reference proteome</keyword>
<sequence>MRPAHRSHLAPVTRLTTNTLCSPLGAGSPVIVAHARAVRFPGRSSPDPIVGGKPVAARPRSARWRAFSCPGCSGSRHSESG</sequence>
<dbReference type="EMBL" id="CP001275">
    <property type="protein sequence ID" value="ACM05696.1"/>
    <property type="molecule type" value="Genomic_DNA"/>
</dbReference>
<accession>B9L0B6</accession>
<dbReference type="HOGENOM" id="CLU_2572767_0_0_0"/>
<evidence type="ECO:0000313" key="1">
    <source>
        <dbReference type="EMBL" id="ACM05696.1"/>
    </source>
</evidence>
<dbReference type="Proteomes" id="UP000000447">
    <property type="component" value="Chromosome"/>
</dbReference>
<proteinExistence type="predicted"/>
<evidence type="ECO:0000313" key="2">
    <source>
        <dbReference type="Proteomes" id="UP000000447"/>
    </source>
</evidence>
<dbReference type="KEGG" id="tro:trd_1608"/>
<organism evidence="1 2">
    <name type="scientific">Thermomicrobium roseum (strain ATCC 27502 / DSM 5159 / P-2)</name>
    <dbReference type="NCBI Taxonomy" id="309801"/>
    <lineage>
        <taxon>Bacteria</taxon>
        <taxon>Pseudomonadati</taxon>
        <taxon>Thermomicrobiota</taxon>
        <taxon>Thermomicrobia</taxon>
        <taxon>Thermomicrobiales</taxon>
        <taxon>Thermomicrobiaceae</taxon>
        <taxon>Thermomicrobium</taxon>
    </lineage>
</organism>
<protein>
    <submittedName>
        <fullName evidence="1">Uncharacterized protein</fullName>
    </submittedName>
</protein>
<reference evidence="1 2" key="1">
    <citation type="journal article" date="2009" name="PLoS ONE">
        <title>Complete genome sequence of the aerobic CO-oxidizing thermophile Thermomicrobium roseum.</title>
        <authorList>
            <person name="Wu D."/>
            <person name="Raymond J."/>
            <person name="Wu M."/>
            <person name="Chatterji S."/>
            <person name="Ren Q."/>
            <person name="Graham J.E."/>
            <person name="Bryant D.A."/>
            <person name="Robb F."/>
            <person name="Colman A."/>
            <person name="Tallon L.J."/>
            <person name="Badger J.H."/>
            <person name="Madupu R."/>
            <person name="Ward N.L."/>
            <person name="Eisen J.A."/>
        </authorList>
    </citation>
    <scope>NUCLEOTIDE SEQUENCE [LARGE SCALE GENOMIC DNA]</scope>
    <source>
        <strain evidence="2">ATCC 27502 / DSM 5159 / P-2</strain>
    </source>
</reference>
<dbReference type="AlphaFoldDB" id="B9L0B6"/>
<name>B9L0B6_THERP</name>